<evidence type="ECO:0000313" key="2">
    <source>
        <dbReference type="Proteomes" id="UP000325081"/>
    </source>
</evidence>
<protein>
    <submittedName>
        <fullName evidence="1">Ethylene receptor 1</fullName>
    </submittedName>
</protein>
<dbReference type="Proteomes" id="UP000325081">
    <property type="component" value="Unassembled WGS sequence"/>
</dbReference>
<comment type="caution">
    <text evidence="1">The sequence shown here is derived from an EMBL/GenBank/DDBJ whole genome shotgun (WGS) entry which is preliminary data.</text>
</comment>
<dbReference type="AlphaFoldDB" id="A0A5A7P230"/>
<dbReference type="OrthoDB" id="60033at2759"/>
<accession>A0A5A7P230</accession>
<gene>
    <name evidence="1" type="ORF">STAS_02256</name>
</gene>
<organism evidence="1 2">
    <name type="scientific">Striga asiatica</name>
    <name type="common">Asiatic witchweed</name>
    <name type="synonym">Buchnera asiatica</name>
    <dbReference type="NCBI Taxonomy" id="4170"/>
    <lineage>
        <taxon>Eukaryota</taxon>
        <taxon>Viridiplantae</taxon>
        <taxon>Streptophyta</taxon>
        <taxon>Embryophyta</taxon>
        <taxon>Tracheophyta</taxon>
        <taxon>Spermatophyta</taxon>
        <taxon>Magnoliopsida</taxon>
        <taxon>eudicotyledons</taxon>
        <taxon>Gunneridae</taxon>
        <taxon>Pentapetalae</taxon>
        <taxon>asterids</taxon>
        <taxon>lamiids</taxon>
        <taxon>Lamiales</taxon>
        <taxon>Orobanchaceae</taxon>
        <taxon>Buchnereae</taxon>
        <taxon>Striga</taxon>
    </lineage>
</organism>
<evidence type="ECO:0000313" key="1">
    <source>
        <dbReference type="EMBL" id="GER26601.1"/>
    </source>
</evidence>
<proteinExistence type="predicted"/>
<keyword evidence="2" id="KW-1185">Reference proteome</keyword>
<dbReference type="EMBL" id="BKCP01001113">
    <property type="protein sequence ID" value="GER26601.1"/>
    <property type="molecule type" value="Genomic_DNA"/>
</dbReference>
<sequence>MCLHLPPPQEFSLDLYDDRAFISDGLDFAVDVVDGGDDLREPGVSSIETSAVKFTKEGGISITAFVAKSLRDPRAPTFFLTFAKELQRLLPVSDTTGKKVKEKALLLLLLPTATLKIPLKICGWNLRFCFRSRVSNSGVGPDILTVQ</sequence>
<keyword evidence="1" id="KW-0675">Receptor</keyword>
<name>A0A5A7P230_STRAF</name>
<reference evidence="2" key="1">
    <citation type="journal article" date="2019" name="Curr. Biol.">
        <title>Genome Sequence of Striga asiatica Provides Insight into the Evolution of Plant Parasitism.</title>
        <authorList>
            <person name="Yoshida S."/>
            <person name="Kim S."/>
            <person name="Wafula E.K."/>
            <person name="Tanskanen J."/>
            <person name="Kim Y.M."/>
            <person name="Honaas L."/>
            <person name="Yang Z."/>
            <person name="Spallek T."/>
            <person name="Conn C.E."/>
            <person name="Ichihashi Y."/>
            <person name="Cheong K."/>
            <person name="Cui S."/>
            <person name="Der J.P."/>
            <person name="Gundlach H."/>
            <person name="Jiao Y."/>
            <person name="Hori C."/>
            <person name="Ishida J.K."/>
            <person name="Kasahara H."/>
            <person name="Kiba T."/>
            <person name="Kim M.S."/>
            <person name="Koo N."/>
            <person name="Laohavisit A."/>
            <person name="Lee Y.H."/>
            <person name="Lumba S."/>
            <person name="McCourt P."/>
            <person name="Mortimer J.C."/>
            <person name="Mutuku J.M."/>
            <person name="Nomura T."/>
            <person name="Sasaki-Sekimoto Y."/>
            <person name="Seto Y."/>
            <person name="Wang Y."/>
            <person name="Wakatake T."/>
            <person name="Sakakibara H."/>
            <person name="Demura T."/>
            <person name="Yamaguchi S."/>
            <person name="Yoneyama K."/>
            <person name="Manabe R.I."/>
            <person name="Nelson D.C."/>
            <person name="Schulman A.H."/>
            <person name="Timko M.P."/>
            <person name="dePamphilis C.W."/>
            <person name="Choi D."/>
            <person name="Shirasu K."/>
        </authorList>
    </citation>
    <scope>NUCLEOTIDE SEQUENCE [LARGE SCALE GENOMIC DNA]</scope>
    <source>
        <strain evidence="2">cv. UVA1</strain>
    </source>
</reference>